<feature type="domain" description="Ketoreductase" evidence="3">
    <location>
        <begin position="7"/>
        <end position="181"/>
    </location>
</feature>
<comment type="caution">
    <text evidence="4">The sequence shown here is derived from an EMBL/GenBank/DDBJ whole genome shotgun (WGS) entry which is preliminary data.</text>
</comment>
<dbReference type="SUPFAM" id="SSF51735">
    <property type="entry name" value="NAD(P)-binding Rossmann-fold domains"/>
    <property type="match status" value="1"/>
</dbReference>
<sequence length="249" mass="26024">MSRFTNKNIVITGGTTGIGFAAARQFIKEGAKVVVTGRDPKKTAEAAKELGESALGIVADITKPGDLEALFDQIRDSFRGIDVLFANAGIAKLGAVADTSTELFDDVIGTNFRGTYFTIQKALPLLRDGGAIVFTTSWFDEAGAAGTSVVSASKAALRNLTRTLASELVDRNIRVNAVSPGVIETPLFGKLGLAEADVQALGETLLSQIPVKRFGKAEEVATAVAFLASDDASYITGVELPVDGGLTQL</sequence>
<accession>A0ABT7K6K5</accession>
<evidence type="ECO:0000313" key="4">
    <source>
        <dbReference type="EMBL" id="MDL2403640.1"/>
    </source>
</evidence>
<dbReference type="RefSeq" id="WP_285873095.1">
    <property type="nucleotide sequence ID" value="NZ_JARFYM010000054.1"/>
</dbReference>
<dbReference type="EMBL" id="JARFYM010000054">
    <property type="protein sequence ID" value="MDL2403640.1"/>
    <property type="molecule type" value="Genomic_DNA"/>
</dbReference>
<dbReference type="CDD" id="cd05233">
    <property type="entry name" value="SDR_c"/>
    <property type="match status" value="1"/>
</dbReference>
<name>A0ABT7K6K5_9HYPH</name>
<dbReference type="Proteomes" id="UP001172645">
    <property type="component" value="Unassembled WGS sequence"/>
</dbReference>
<dbReference type="PANTHER" id="PTHR42760">
    <property type="entry name" value="SHORT-CHAIN DEHYDROGENASES/REDUCTASES FAMILY MEMBER"/>
    <property type="match status" value="1"/>
</dbReference>
<proteinExistence type="inferred from homology"/>
<gene>
    <name evidence="4" type="ORF">PY649_32725</name>
</gene>
<evidence type="ECO:0000256" key="1">
    <source>
        <dbReference type="ARBA" id="ARBA00006484"/>
    </source>
</evidence>
<dbReference type="InterPro" id="IPR057326">
    <property type="entry name" value="KR_dom"/>
</dbReference>
<dbReference type="InterPro" id="IPR002347">
    <property type="entry name" value="SDR_fam"/>
</dbReference>
<dbReference type="InterPro" id="IPR036291">
    <property type="entry name" value="NAD(P)-bd_dom_sf"/>
</dbReference>
<dbReference type="PRINTS" id="PR00081">
    <property type="entry name" value="GDHRDH"/>
</dbReference>
<dbReference type="PRINTS" id="PR00080">
    <property type="entry name" value="SDRFAMILY"/>
</dbReference>
<evidence type="ECO:0000259" key="3">
    <source>
        <dbReference type="SMART" id="SM00822"/>
    </source>
</evidence>
<dbReference type="Gene3D" id="3.40.50.720">
    <property type="entry name" value="NAD(P)-binding Rossmann-like Domain"/>
    <property type="match status" value="1"/>
</dbReference>
<keyword evidence="2" id="KW-0560">Oxidoreductase</keyword>
<evidence type="ECO:0000313" key="5">
    <source>
        <dbReference type="Proteomes" id="UP001172645"/>
    </source>
</evidence>
<reference evidence="4" key="1">
    <citation type="submission" date="2023-06" db="EMBL/GenBank/DDBJ databases">
        <title>Phylogenetic Diversity of Rhizobium strains.</title>
        <authorList>
            <person name="Moura F.T."/>
            <person name="Helene L.C.F."/>
            <person name="Hungria M."/>
        </authorList>
    </citation>
    <scope>NUCLEOTIDE SEQUENCE</scope>
    <source>
        <strain evidence="4">CCGE526</strain>
    </source>
</reference>
<dbReference type="SMART" id="SM00822">
    <property type="entry name" value="PKS_KR"/>
    <property type="match status" value="1"/>
</dbReference>
<protein>
    <submittedName>
        <fullName evidence="4">SDR family oxidoreductase</fullName>
    </submittedName>
</protein>
<comment type="similarity">
    <text evidence="1">Belongs to the short-chain dehydrogenases/reductases (SDR) family.</text>
</comment>
<evidence type="ECO:0000256" key="2">
    <source>
        <dbReference type="ARBA" id="ARBA00023002"/>
    </source>
</evidence>
<keyword evidence="5" id="KW-1185">Reference proteome</keyword>
<dbReference type="PANTHER" id="PTHR42760:SF133">
    <property type="entry name" value="3-OXOACYL-[ACYL-CARRIER-PROTEIN] REDUCTASE"/>
    <property type="match status" value="1"/>
</dbReference>
<dbReference type="Pfam" id="PF13561">
    <property type="entry name" value="adh_short_C2"/>
    <property type="match status" value="1"/>
</dbReference>
<organism evidence="4 5">
    <name type="scientific">Rhizobium mayense</name>
    <dbReference type="NCBI Taxonomy" id="1312184"/>
    <lineage>
        <taxon>Bacteria</taxon>
        <taxon>Pseudomonadati</taxon>
        <taxon>Pseudomonadota</taxon>
        <taxon>Alphaproteobacteria</taxon>
        <taxon>Hyphomicrobiales</taxon>
        <taxon>Rhizobiaceae</taxon>
        <taxon>Rhizobium/Agrobacterium group</taxon>
        <taxon>Rhizobium</taxon>
    </lineage>
</organism>